<gene>
    <name evidence="3" type="primary">trbJ</name>
    <name evidence="3" type="ORF">CRD36_14025</name>
</gene>
<dbReference type="NCBIfam" id="NF010448">
    <property type="entry name" value="PRK13874.1"/>
    <property type="match status" value="1"/>
</dbReference>
<dbReference type="EMBL" id="PDEM01000028">
    <property type="protein sequence ID" value="PHZ84013.1"/>
    <property type="molecule type" value="Genomic_DNA"/>
</dbReference>
<feature type="signal peptide" evidence="2">
    <location>
        <begin position="1"/>
        <end position="23"/>
    </location>
</feature>
<comment type="caution">
    <text evidence="3">The sequence shown here is derived from an EMBL/GenBank/DDBJ whole genome shotgun (WGS) entry which is preliminary data.</text>
</comment>
<feature type="chain" id="PRO_5013908730" evidence="2">
    <location>
        <begin position="24"/>
        <end position="244"/>
    </location>
</feature>
<evidence type="ECO:0000313" key="4">
    <source>
        <dbReference type="Proteomes" id="UP000229730"/>
    </source>
</evidence>
<reference evidence="3 4" key="1">
    <citation type="submission" date="2017-10" db="EMBL/GenBank/DDBJ databases">
        <title>Frigbacter circumglobatus gen. nov. sp. nov., isolated from sediment cultured in situ.</title>
        <authorList>
            <person name="Zhao Z."/>
        </authorList>
    </citation>
    <scope>NUCLEOTIDE SEQUENCE [LARGE SCALE GENOMIC DNA]</scope>
    <source>
        <strain evidence="3 4">ZYL</strain>
    </source>
</reference>
<keyword evidence="2" id="KW-0732">Signal</keyword>
<name>A0A2G4YNY5_9PROT</name>
<evidence type="ECO:0000313" key="3">
    <source>
        <dbReference type="EMBL" id="PHZ84013.1"/>
    </source>
</evidence>
<protein>
    <submittedName>
        <fullName evidence="3">P-type conjugative transfer protein TrbJ</fullName>
    </submittedName>
</protein>
<organism evidence="3 4">
    <name type="scientific">Paremcibacter congregatus</name>
    <dbReference type="NCBI Taxonomy" id="2043170"/>
    <lineage>
        <taxon>Bacteria</taxon>
        <taxon>Pseudomonadati</taxon>
        <taxon>Pseudomonadota</taxon>
        <taxon>Alphaproteobacteria</taxon>
        <taxon>Emcibacterales</taxon>
        <taxon>Emcibacteraceae</taxon>
        <taxon>Paremcibacter</taxon>
    </lineage>
</organism>
<evidence type="ECO:0000256" key="1">
    <source>
        <dbReference type="SAM" id="Coils"/>
    </source>
</evidence>
<dbReference type="NCBIfam" id="TIGR02780">
    <property type="entry name" value="TrbJ_Ti"/>
    <property type="match status" value="1"/>
</dbReference>
<proteinExistence type="predicted"/>
<dbReference type="OrthoDB" id="9807335at2"/>
<dbReference type="InterPro" id="IPR014147">
    <property type="entry name" value="T4SS_TrbJ"/>
</dbReference>
<dbReference type="Proteomes" id="UP000229730">
    <property type="component" value="Unassembled WGS sequence"/>
</dbReference>
<keyword evidence="1" id="KW-0175">Coiled coil</keyword>
<dbReference type="AlphaFoldDB" id="A0A2G4YNY5"/>
<evidence type="ECO:0000256" key="2">
    <source>
        <dbReference type="SAM" id="SignalP"/>
    </source>
</evidence>
<sequence length="244" mass="27859">MRKFILLLSLMVALLLPIHQAHAIFGFSIVFDPKNFTQNILTASRNLMMINNQINSLRNEVRMLENMSKNLKNLGYDSIPQLKTTLSQMHLIIEDAKGLALKVSAIEADYLKFYPKQYSEALSHDDYVKEAHARWLQSRSAFEHSLKTQAGLIESLQSDEQLWERLVEQSQKSVGALQLGQVTNQMLALRAQQQAKSQQMMAMHYRAIALEKSRLLAEKEKARVQRISFLGDGKSYTPIAIKLN</sequence>
<feature type="coiled-coil region" evidence="1">
    <location>
        <begin position="40"/>
        <end position="74"/>
    </location>
</feature>
<dbReference type="InParanoid" id="A0A2G4YNY5"/>
<accession>A0A2G4YNY5</accession>
<keyword evidence="4" id="KW-1185">Reference proteome</keyword>
<dbReference type="RefSeq" id="WP_099474344.1">
    <property type="nucleotide sequence ID" value="NZ_CP041025.1"/>
</dbReference>